<name>A0AAP0LE44_9MAGN</name>
<protein>
    <submittedName>
        <fullName evidence="3">Uncharacterized protein</fullName>
    </submittedName>
</protein>
<dbReference type="PANTHER" id="PTHR46250:SF15">
    <property type="entry name" value="OS01G0523800 PROTEIN"/>
    <property type="match status" value="1"/>
</dbReference>
<accession>A0AAP0LE44</accession>
<proteinExistence type="predicted"/>
<keyword evidence="2" id="KW-1133">Transmembrane helix</keyword>
<comment type="caution">
    <text evidence="3">The sequence shown here is derived from an EMBL/GenBank/DDBJ whole genome shotgun (WGS) entry which is preliminary data.</text>
</comment>
<sequence>MFFTSHSLCPVSIVVNVSFFTSHFLYPFSIVVNVFLREGVFFIREHPEARPWRLKSFLHYENCCIIFGNDRATGKDARAPEGAFEDINDVHDSSSTSEPLAAPTKEFDATPTSLRTQTTTANASGNQAKKKRNVSNDVYVGDQMVAAAQIMANEISKEFIEKGTVNKRIFNNDVPTAPPLNISSEDAHKDVERSLTSRSNVASSAVDAKVSSITKEEDILRNNVSDVGTQSLVLLLNLLYRFQLDSLPSVQSTALVVDHREPIHGSKWFDPSMNVWSLSVLEQLIFRCPGCKTLVVPKFKFPTIYDTSDELELLREEEALSLFYHAAFLQKCVAID</sequence>
<dbReference type="PANTHER" id="PTHR46250">
    <property type="entry name" value="MYB/SANT-LIKE DNA-BINDING DOMAIN PROTEIN-RELATED"/>
    <property type="match status" value="1"/>
</dbReference>
<dbReference type="EMBL" id="JBBNAF010000001">
    <property type="protein sequence ID" value="KAK9169453.1"/>
    <property type="molecule type" value="Genomic_DNA"/>
</dbReference>
<reference evidence="3 4" key="1">
    <citation type="submission" date="2024-01" db="EMBL/GenBank/DDBJ databases">
        <title>Genome assemblies of Stephania.</title>
        <authorList>
            <person name="Yang L."/>
        </authorList>
    </citation>
    <scope>NUCLEOTIDE SEQUENCE [LARGE SCALE GENOMIC DNA]</scope>
    <source>
        <strain evidence="3">YNDBR</strain>
        <tissue evidence="3">Leaf</tissue>
    </source>
</reference>
<feature type="compositionally biased region" description="Polar residues" evidence="1">
    <location>
        <begin position="110"/>
        <end position="127"/>
    </location>
</feature>
<dbReference type="Proteomes" id="UP001420932">
    <property type="component" value="Unassembled WGS sequence"/>
</dbReference>
<feature type="region of interest" description="Disordered" evidence="1">
    <location>
        <begin position="87"/>
        <end position="131"/>
    </location>
</feature>
<keyword evidence="4" id="KW-1185">Reference proteome</keyword>
<evidence type="ECO:0000256" key="2">
    <source>
        <dbReference type="SAM" id="Phobius"/>
    </source>
</evidence>
<evidence type="ECO:0000313" key="4">
    <source>
        <dbReference type="Proteomes" id="UP001420932"/>
    </source>
</evidence>
<evidence type="ECO:0000256" key="1">
    <source>
        <dbReference type="SAM" id="MobiDB-lite"/>
    </source>
</evidence>
<keyword evidence="2" id="KW-0812">Transmembrane</keyword>
<feature type="transmembrane region" description="Helical" evidence="2">
    <location>
        <begin position="12"/>
        <end position="36"/>
    </location>
</feature>
<keyword evidence="2" id="KW-0472">Membrane</keyword>
<evidence type="ECO:0000313" key="3">
    <source>
        <dbReference type="EMBL" id="KAK9169453.1"/>
    </source>
</evidence>
<dbReference type="AlphaFoldDB" id="A0AAP0LE44"/>
<gene>
    <name evidence="3" type="ORF">Syun_001593</name>
</gene>
<organism evidence="3 4">
    <name type="scientific">Stephania yunnanensis</name>
    <dbReference type="NCBI Taxonomy" id="152371"/>
    <lineage>
        <taxon>Eukaryota</taxon>
        <taxon>Viridiplantae</taxon>
        <taxon>Streptophyta</taxon>
        <taxon>Embryophyta</taxon>
        <taxon>Tracheophyta</taxon>
        <taxon>Spermatophyta</taxon>
        <taxon>Magnoliopsida</taxon>
        <taxon>Ranunculales</taxon>
        <taxon>Menispermaceae</taxon>
        <taxon>Menispermoideae</taxon>
        <taxon>Cissampelideae</taxon>
        <taxon>Stephania</taxon>
    </lineage>
</organism>